<organism evidence="1 2">
    <name type="scientific">Aliiglaciecola litoralis</name>
    <dbReference type="NCBI Taxonomy" id="582857"/>
    <lineage>
        <taxon>Bacteria</taxon>
        <taxon>Pseudomonadati</taxon>
        <taxon>Pseudomonadota</taxon>
        <taxon>Gammaproteobacteria</taxon>
        <taxon>Alteromonadales</taxon>
        <taxon>Alteromonadaceae</taxon>
        <taxon>Aliiglaciecola</taxon>
    </lineage>
</organism>
<proteinExistence type="predicted"/>
<dbReference type="EMBL" id="BAAAFD010000002">
    <property type="protein sequence ID" value="GAA0854178.1"/>
    <property type="molecule type" value="Genomic_DNA"/>
</dbReference>
<keyword evidence="2" id="KW-1185">Reference proteome</keyword>
<evidence type="ECO:0000313" key="2">
    <source>
        <dbReference type="Proteomes" id="UP001500359"/>
    </source>
</evidence>
<comment type="caution">
    <text evidence="1">The sequence shown here is derived from an EMBL/GenBank/DDBJ whole genome shotgun (WGS) entry which is preliminary data.</text>
</comment>
<accession>A0ABP3WPZ5</accession>
<dbReference type="RefSeq" id="WP_343856963.1">
    <property type="nucleotide sequence ID" value="NZ_BAAAFD010000002.1"/>
</dbReference>
<gene>
    <name evidence="1" type="ORF">GCM10009114_09030</name>
</gene>
<sequence length="431" mass="47212">MSGFIKLLFGSFIAIVLLTLLLAILVLESEPKAVSSAHQQVDDADSVNALLKQARQITRNRFVPQSVVMSYQQINSLLGFSQRAVPDFSGKLVTEDNKLTLLASYRVHFAGVEGYLNLQGQLVSAPGIELKNVKVGDLALSPDWVLSVVTAIINWRTQSDIGELALQQVSQVQVDNKSVTFTLVPIHDFLAQLNQIKNGLGGADNEALRKRVTHYLTFLSQLDIPQHRPGLSLADFMVPLFKRAQMNSTDTSAVTENEAALLALAIYTGHHRLANFVGEVQPFPGKVVMPRYRPMLANRSDLTQHFVISAAIKILSEQGISMAIGEFKELMDRAEGGSGFSFADLAADLAGLKLAVAAMDPDTAKQVQRALANINNESDFFPTIESLPEGLSKSEFSDQYNTVNSPEYKQQVDNINQRIAALPLYASMPEN</sequence>
<evidence type="ECO:0000313" key="1">
    <source>
        <dbReference type="EMBL" id="GAA0854178.1"/>
    </source>
</evidence>
<name>A0ABP3WPZ5_9ALTE</name>
<reference evidence="2" key="1">
    <citation type="journal article" date="2019" name="Int. J. Syst. Evol. Microbiol.">
        <title>The Global Catalogue of Microorganisms (GCM) 10K type strain sequencing project: providing services to taxonomists for standard genome sequencing and annotation.</title>
        <authorList>
            <consortium name="The Broad Institute Genomics Platform"/>
            <consortium name="The Broad Institute Genome Sequencing Center for Infectious Disease"/>
            <person name="Wu L."/>
            <person name="Ma J."/>
        </authorList>
    </citation>
    <scope>NUCLEOTIDE SEQUENCE [LARGE SCALE GENOMIC DNA]</scope>
    <source>
        <strain evidence="2">JCM 15896</strain>
    </source>
</reference>
<dbReference type="Proteomes" id="UP001500359">
    <property type="component" value="Unassembled WGS sequence"/>
</dbReference>
<protein>
    <submittedName>
        <fullName evidence="1">Uncharacterized protein</fullName>
    </submittedName>
</protein>